<dbReference type="Gene3D" id="3.30.70.920">
    <property type="match status" value="1"/>
</dbReference>
<dbReference type="PANTHER" id="PTHR30154:SF34">
    <property type="entry name" value="TRANSCRIPTIONAL REGULATOR AZLB"/>
    <property type="match status" value="1"/>
</dbReference>
<evidence type="ECO:0000313" key="3">
    <source>
        <dbReference type="Proteomes" id="UP001549307"/>
    </source>
</evidence>
<comment type="caution">
    <text evidence="2">The sequence shown here is derived from an EMBL/GenBank/DDBJ whole genome shotgun (WGS) entry which is preliminary data.</text>
</comment>
<organism evidence="2 3">
    <name type="scientific">Arthrobacter bambusae</name>
    <dbReference type="NCBI Taxonomy" id="1338426"/>
    <lineage>
        <taxon>Bacteria</taxon>
        <taxon>Bacillati</taxon>
        <taxon>Actinomycetota</taxon>
        <taxon>Actinomycetes</taxon>
        <taxon>Micrococcales</taxon>
        <taxon>Micrococcaceae</taxon>
        <taxon>Arthrobacter</taxon>
    </lineage>
</organism>
<dbReference type="GeneID" id="92751143"/>
<evidence type="ECO:0000313" key="2">
    <source>
        <dbReference type="EMBL" id="MET4538407.1"/>
    </source>
</evidence>
<sequence length="341" mass="37456">MDLSEDDRSLINVLQIAPRITWQDAGYVLGRHPTTLAAQWERLRTQGLAWVTARLFGDPAHMTLNYVEIDCELRRRDEVEAALCAIPEVVSVEESASNRDLVLTVLTPSWADLTGHILPHIARIPGIVKYQSAMFTAMHATGDRWSLGALSAQQLARLRTVAAPTPGSYSGPLPSSYWPIVQILSRNGRATAMEIAEATGLHPVTARRQLNRVLNGGTLLFRCEVAQNYSGYPVSCQWFASLPPEERGTAVAVVRGFRGLRLCASTTGTSNFTFVLWLRSAADVLDIEDQFLAAVPQARIIESSLTVKFLKRVGVMLNPDTTATGEVIVPEPRSQQLIGRV</sequence>
<keyword evidence="2" id="KW-0238">DNA-binding</keyword>
<dbReference type="SUPFAM" id="SSF54909">
    <property type="entry name" value="Dimeric alpha+beta barrel"/>
    <property type="match status" value="1"/>
</dbReference>
<feature type="domain" description="Transcription regulator AsnC/Lrp ligand binding" evidence="1">
    <location>
        <begin position="67"/>
        <end position="133"/>
    </location>
</feature>
<reference evidence="2 3" key="1">
    <citation type="submission" date="2024-06" db="EMBL/GenBank/DDBJ databases">
        <title>Sorghum-associated microbial communities from plants grown in Nebraska, USA.</title>
        <authorList>
            <person name="Schachtman D."/>
        </authorList>
    </citation>
    <scope>NUCLEOTIDE SEQUENCE [LARGE SCALE GENOMIC DNA]</scope>
    <source>
        <strain evidence="2 3">3552</strain>
    </source>
</reference>
<dbReference type="GO" id="GO:0003677">
    <property type="term" value="F:DNA binding"/>
    <property type="evidence" value="ECO:0007669"/>
    <property type="project" value="UniProtKB-KW"/>
</dbReference>
<dbReference type="InterPro" id="IPR036388">
    <property type="entry name" value="WH-like_DNA-bd_sf"/>
</dbReference>
<dbReference type="InterPro" id="IPR019887">
    <property type="entry name" value="Tscrpt_reg_AsnC/Lrp_C"/>
</dbReference>
<dbReference type="InterPro" id="IPR036390">
    <property type="entry name" value="WH_DNA-bd_sf"/>
</dbReference>
<dbReference type="PANTHER" id="PTHR30154">
    <property type="entry name" value="LEUCINE-RESPONSIVE REGULATORY PROTEIN"/>
    <property type="match status" value="1"/>
</dbReference>
<dbReference type="Proteomes" id="UP001549307">
    <property type="component" value="Unassembled WGS sequence"/>
</dbReference>
<dbReference type="RefSeq" id="WP_354225792.1">
    <property type="nucleotide sequence ID" value="NZ_JBEPSN010000001.1"/>
</dbReference>
<protein>
    <submittedName>
        <fullName evidence="2">DNA-binding Lrp family transcriptional regulator</fullName>
    </submittedName>
</protein>
<dbReference type="EMBL" id="JBEPSN010000001">
    <property type="protein sequence ID" value="MET4538407.1"/>
    <property type="molecule type" value="Genomic_DNA"/>
</dbReference>
<dbReference type="SUPFAM" id="SSF46785">
    <property type="entry name" value="Winged helix' DNA-binding domain"/>
    <property type="match status" value="1"/>
</dbReference>
<proteinExistence type="predicted"/>
<gene>
    <name evidence="2" type="ORF">ABIE37_000162</name>
</gene>
<dbReference type="Pfam" id="PF01037">
    <property type="entry name" value="AsnC_trans_reg"/>
    <property type="match status" value="1"/>
</dbReference>
<accession>A0ABV2P1G2</accession>
<dbReference type="Gene3D" id="1.10.10.10">
    <property type="entry name" value="Winged helix-like DNA-binding domain superfamily/Winged helix DNA-binding domain"/>
    <property type="match status" value="1"/>
</dbReference>
<evidence type="ECO:0000259" key="1">
    <source>
        <dbReference type="Pfam" id="PF01037"/>
    </source>
</evidence>
<dbReference type="InterPro" id="IPR011008">
    <property type="entry name" value="Dimeric_a/b-barrel"/>
</dbReference>
<keyword evidence="3" id="KW-1185">Reference proteome</keyword>
<name>A0ABV2P1G2_9MICC</name>